<comment type="subcellular location">
    <subcellularLocation>
        <location evidence="1">Membrane</location>
    </subcellularLocation>
</comment>
<dbReference type="OrthoDB" id="8062037at2759"/>
<evidence type="ECO:0000256" key="5">
    <source>
        <dbReference type="ARBA" id="ARBA00022833"/>
    </source>
</evidence>
<dbReference type="AlphaFoldDB" id="A0A2U1PGE8"/>
<keyword evidence="4 9" id="KW-0863">Zinc-finger</keyword>
<evidence type="ECO:0000259" key="11">
    <source>
        <dbReference type="PROSITE" id="PS50089"/>
    </source>
</evidence>
<dbReference type="GO" id="GO:0016020">
    <property type="term" value="C:membrane"/>
    <property type="evidence" value="ECO:0007669"/>
    <property type="project" value="UniProtKB-SubCell"/>
</dbReference>
<evidence type="ECO:0000256" key="2">
    <source>
        <dbReference type="ARBA" id="ARBA00022692"/>
    </source>
</evidence>
<evidence type="ECO:0000313" key="13">
    <source>
        <dbReference type="Proteomes" id="UP000245207"/>
    </source>
</evidence>
<protein>
    <submittedName>
        <fullName evidence="12">Zinc finger, RING/FYVE/PHD-type</fullName>
    </submittedName>
</protein>
<feature type="transmembrane region" description="Helical" evidence="10">
    <location>
        <begin position="12"/>
        <end position="30"/>
    </location>
</feature>
<evidence type="ECO:0000256" key="3">
    <source>
        <dbReference type="ARBA" id="ARBA00022723"/>
    </source>
</evidence>
<dbReference type="UniPathway" id="UPA00143"/>
<name>A0A2U1PGE8_ARTAN</name>
<organism evidence="12 13">
    <name type="scientific">Artemisia annua</name>
    <name type="common">Sweet wormwood</name>
    <dbReference type="NCBI Taxonomy" id="35608"/>
    <lineage>
        <taxon>Eukaryota</taxon>
        <taxon>Viridiplantae</taxon>
        <taxon>Streptophyta</taxon>
        <taxon>Embryophyta</taxon>
        <taxon>Tracheophyta</taxon>
        <taxon>Spermatophyta</taxon>
        <taxon>Magnoliopsida</taxon>
        <taxon>eudicotyledons</taxon>
        <taxon>Gunneridae</taxon>
        <taxon>Pentapetalae</taxon>
        <taxon>asterids</taxon>
        <taxon>campanulids</taxon>
        <taxon>Asterales</taxon>
        <taxon>Asteraceae</taxon>
        <taxon>Asteroideae</taxon>
        <taxon>Anthemideae</taxon>
        <taxon>Artemisiinae</taxon>
        <taxon>Artemisia</taxon>
    </lineage>
</organism>
<evidence type="ECO:0000256" key="9">
    <source>
        <dbReference type="PROSITE-ProRule" id="PRU00175"/>
    </source>
</evidence>
<evidence type="ECO:0000313" key="12">
    <source>
        <dbReference type="EMBL" id="PWA84844.1"/>
    </source>
</evidence>
<dbReference type="EMBL" id="PKPP01001189">
    <property type="protein sequence ID" value="PWA84844.1"/>
    <property type="molecule type" value="Genomic_DNA"/>
</dbReference>
<dbReference type="InterPro" id="IPR013083">
    <property type="entry name" value="Znf_RING/FYVE/PHD"/>
</dbReference>
<gene>
    <name evidence="12" type="ORF">CTI12_AA155560</name>
</gene>
<keyword evidence="2 10" id="KW-0812">Transmembrane</keyword>
<accession>A0A2U1PGE8</accession>
<evidence type="ECO:0000256" key="4">
    <source>
        <dbReference type="ARBA" id="ARBA00022771"/>
    </source>
</evidence>
<feature type="domain" description="RING-type" evidence="11">
    <location>
        <begin position="65"/>
        <end position="109"/>
    </location>
</feature>
<evidence type="ECO:0000256" key="6">
    <source>
        <dbReference type="ARBA" id="ARBA00022989"/>
    </source>
</evidence>
<dbReference type="Gene3D" id="3.30.40.10">
    <property type="entry name" value="Zinc/RING finger domain, C3HC4 (zinc finger)"/>
    <property type="match status" value="1"/>
</dbReference>
<dbReference type="Proteomes" id="UP000245207">
    <property type="component" value="Unassembled WGS sequence"/>
</dbReference>
<dbReference type="PANTHER" id="PTHR46539:SF1">
    <property type="entry name" value="E3 UBIQUITIN-PROTEIN LIGASE ATL42"/>
    <property type="match status" value="1"/>
</dbReference>
<dbReference type="Pfam" id="PF13639">
    <property type="entry name" value="zf-RING_2"/>
    <property type="match status" value="1"/>
</dbReference>
<evidence type="ECO:0000256" key="7">
    <source>
        <dbReference type="ARBA" id="ARBA00023136"/>
    </source>
</evidence>
<comment type="similarity">
    <text evidence="8">Belongs to the RING-type zinc finger family. ATL subfamily.</text>
</comment>
<dbReference type="SUPFAM" id="SSF57850">
    <property type="entry name" value="RING/U-box"/>
    <property type="match status" value="1"/>
</dbReference>
<evidence type="ECO:0000256" key="1">
    <source>
        <dbReference type="ARBA" id="ARBA00004370"/>
    </source>
</evidence>
<dbReference type="GO" id="GO:0016567">
    <property type="term" value="P:protein ubiquitination"/>
    <property type="evidence" value="ECO:0007669"/>
    <property type="project" value="UniProtKB-UniPathway"/>
</dbReference>
<evidence type="ECO:0000256" key="8">
    <source>
        <dbReference type="ARBA" id="ARBA00024209"/>
    </source>
</evidence>
<keyword evidence="5" id="KW-0862">Zinc</keyword>
<dbReference type="GO" id="GO:0008270">
    <property type="term" value="F:zinc ion binding"/>
    <property type="evidence" value="ECO:0007669"/>
    <property type="project" value="UniProtKB-KW"/>
</dbReference>
<dbReference type="PROSITE" id="PS50089">
    <property type="entry name" value="ZF_RING_2"/>
    <property type="match status" value="1"/>
</dbReference>
<proteinExistence type="inferred from homology"/>
<sequence>MDQVPSTMKTEMTVAFVGGTLTFVVAFHMLRRQQARRLLESTKRTMILAAEKQNDEDNGVVVYDCIVCLCDVSPRDECRVFPNCDHGVQFHAHCIDPWLKDHSTCPVCRSHIPRPLSQRLHNYLCDHFFEDVISYCNSALDNVASSIGDCHDF</sequence>
<keyword evidence="13" id="KW-1185">Reference proteome</keyword>
<keyword evidence="6 10" id="KW-1133">Transmembrane helix</keyword>
<reference evidence="12 13" key="1">
    <citation type="journal article" date="2018" name="Mol. Plant">
        <title>The genome of Artemisia annua provides insight into the evolution of Asteraceae family and artemisinin biosynthesis.</title>
        <authorList>
            <person name="Shen Q."/>
            <person name="Zhang L."/>
            <person name="Liao Z."/>
            <person name="Wang S."/>
            <person name="Yan T."/>
            <person name="Shi P."/>
            <person name="Liu M."/>
            <person name="Fu X."/>
            <person name="Pan Q."/>
            <person name="Wang Y."/>
            <person name="Lv Z."/>
            <person name="Lu X."/>
            <person name="Zhang F."/>
            <person name="Jiang W."/>
            <person name="Ma Y."/>
            <person name="Chen M."/>
            <person name="Hao X."/>
            <person name="Li L."/>
            <person name="Tang Y."/>
            <person name="Lv G."/>
            <person name="Zhou Y."/>
            <person name="Sun X."/>
            <person name="Brodelius P.E."/>
            <person name="Rose J.K.C."/>
            <person name="Tang K."/>
        </authorList>
    </citation>
    <scope>NUCLEOTIDE SEQUENCE [LARGE SCALE GENOMIC DNA]</scope>
    <source>
        <strain evidence="13">cv. Huhao1</strain>
        <tissue evidence="12">Leaf</tissue>
    </source>
</reference>
<comment type="caution">
    <text evidence="12">The sequence shown here is derived from an EMBL/GenBank/DDBJ whole genome shotgun (WGS) entry which is preliminary data.</text>
</comment>
<evidence type="ECO:0000256" key="10">
    <source>
        <dbReference type="SAM" id="Phobius"/>
    </source>
</evidence>
<dbReference type="InterPro" id="IPR001841">
    <property type="entry name" value="Znf_RING"/>
</dbReference>
<dbReference type="PANTHER" id="PTHR46539">
    <property type="entry name" value="E3 UBIQUITIN-PROTEIN LIGASE ATL42"/>
    <property type="match status" value="1"/>
</dbReference>
<keyword evidence="3" id="KW-0479">Metal-binding</keyword>
<keyword evidence="7 10" id="KW-0472">Membrane</keyword>